<organism evidence="5 6">
    <name type="scientific">Streptomyces antnestii</name>
    <dbReference type="NCBI Taxonomy" id="2494256"/>
    <lineage>
        <taxon>Bacteria</taxon>
        <taxon>Bacillati</taxon>
        <taxon>Actinomycetota</taxon>
        <taxon>Actinomycetes</taxon>
        <taxon>Kitasatosporales</taxon>
        <taxon>Streptomycetaceae</taxon>
        <taxon>Streptomyces</taxon>
    </lineage>
</organism>
<keyword evidence="1" id="KW-0328">Glycosyltransferase</keyword>
<dbReference type="PANTHER" id="PTHR45947:SF3">
    <property type="entry name" value="SULFOQUINOVOSYL TRANSFERASE SQD2"/>
    <property type="match status" value="1"/>
</dbReference>
<evidence type="ECO:0000256" key="1">
    <source>
        <dbReference type="ARBA" id="ARBA00022676"/>
    </source>
</evidence>
<sequence>MGVKEHTRMSHHQVPSRQRTGINRNVLGMILHISDCFAPRTGGIESQVVALAEAQHRSGQDIAVATATPAAGQGKEPWPYPVYRITARIPYQLPVHPRAGRELDRLLTGLAPRAVHVHVGAVSPFAWSALACVRRLRIPAVVTVHSTWGPVVRTLYRCLWRTANGPSAPLAVTAVSRLAAGLMGQALPHLTPLVVPNGIDPGLWRGPARDSRHDDRVHVVSVGRLVPRKQPMELLAALRSAQPRLATRNVALRATVAGDGQCMAAMRRYVHRHDMADWVRLAGRIDPGEVRRLLADADLFINASNHEAFGIAALEARTSGVPILARAHTGVADFVRHNREGVLCRASTSALSDDLVWLARTPGARRRMADHNRETLPTPCTWPVVTGAFAHCYDAVAP</sequence>
<accession>A0A3S2V7Q8</accession>
<dbReference type="Pfam" id="PF13439">
    <property type="entry name" value="Glyco_transf_4"/>
    <property type="match status" value="1"/>
</dbReference>
<proteinExistence type="predicted"/>
<keyword evidence="6" id="KW-1185">Reference proteome</keyword>
<dbReference type="GO" id="GO:1901137">
    <property type="term" value="P:carbohydrate derivative biosynthetic process"/>
    <property type="evidence" value="ECO:0007669"/>
    <property type="project" value="UniProtKB-ARBA"/>
</dbReference>
<dbReference type="CDD" id="cd03801">
    <property type="entry name" value="GT4_PimA-like"/>
    <property type="match status" value="1"/>
</dbReference>
<dbReference type="PANTHER" id="PTHR45947">
    <property type="entry name" value="SULFOQUINOVOSYL TRANSFERASE SQD2"/>
    <property type="match status" value="1"/>
</dbReference>
<dbReference type="Gene3D" id="3.40.50.2000">
    <property type="entry name" value="Glycogen Phosphorylase B"/>
    <property type="match status" value="2"/>
</dbReference>
<gene>
    <name evidence="5" type="ORF">EOT10_38080</name>
</gene>
<dbReference type="InterPro" id="IPR050194">
    <property type="entry name" value="Glycosyltransferase_grp1"/>
</dbReference>
<dbReference type="OrthoDB" id="9802525at2"/>
<feature type="domain" description="Glycosyl transferase family 1" evidence="3">
    <location>
        <begin position="214"/>
        <end position="374"/>
    </location>
</feature>
<protein>
    <submittedName>
        <fullName evidence="5">Glycosyltransferase family 1 protein</fullName>
    </submittedName>
</protein>
<feature type="domain" description="Glycosyltransferase subfamily 4-like N-terminal" evidence="4">
    <location>
        <begin position="42"/>
        <end position="201"/>
    </location>
</feature>
<reference evidence="5 6" key="1">
    <citation type="submission" date="2019-01" db="EMBL/GenBank/DDBJ databases">
        <title>Genome sequences of Streptomyces and Rhizobium isolates collected from root and soil.</title>
        <authorList>
            <person name="Chhettri S."/>
            <person name="Sevigny J.L."/>
            <person name="Sen A."/>
            <person name="Ennis N."/>
            <person name="Tisa L."/>
        </authorList>
    </citation>
    <scope>NUCLEOTIDE SEQUENCE [LARGE SCALE GENOMIC DNA]</scope>
    <source>
        <strain evidence="5 6">San01</strain>
    </source>
</reference>
<dbReference type="SUPFAM" id="SSF53756">
    <property type="entry name" value="UDP-Glycosyltransferase/glycogen phosphorylase"/>
    <property type="match status" value="1"/>
</dbReference>
<evidence type="ECO:0000313" key="6">
    <source>
        <dbReference type="Proteomes" id="UP000283128"/>
    </source>
</evidence>
<evidence type="ECO:0000259" key="4">
    <source>
        <dbReference type="Pfam" id="PF13439"/>
    </source>
</evidence>
<dbReference type="EMBL" id="RZYA01000030">
    <property type="protein sequence ID" value="RVU15911.1"/>
    <property type="molecule type" value="Genomic_DNA"/>
</dbReference>
<dbReference type="GO" id="GO:0016757">
    <property type="term" value="F:glycosyltransferase activity"/>
    <property type="evidence" value="ECO:0007669"/>
    <property type="project" value="UniProtKB-KW"/>
</dbReference>
<name>A0A3S2V7Q8_9ACTN</name>
<dbReference type="AlphaFoldDB" id="A0A3S2V7Q8"/>
<dbReference type="InterPro" id="IPR028098">
    <property type="entry name" value="Glyco_trans_4-like_N"/>
</dbReference>
<evidence type="ECO:0000259" key="3">
    <source>
        <dbReference type="Pfam" id="PF00534"/>
    </source>
</evidence>
<keyword evidence="2 5" id="KW-0808">Transferase</keyword>
<dbReference type="Proteomes" id="UP000283128">
    <property type="component" value="Unassembled WGS sequence"/>
</dbReference>
<evidence type="ECO:0000256" key="2">
    <source>
        <dbReference type="ARBA" id="ARBA00022679"/>
    </source>
</evidence>
<comment type="caution">
    <text evidence="5">The sequence shown here is derived from an EMBL/GenBank/DDBJ whole genome shotgun (WGS) entry which is preliminary data.</text>
</comment>
<dbReference type="InterPro" id="IPR001296">
    <property type="entry name" value="Glyco_trans_1"/>
</dbReference>
<evidence type="ECO:0000313" key="5">
    <source>
        <dbReference type="EMBL" id="RVU15911.1"/>
    </source>
</evidence>
<dbReference type="Pfam" id="PF00534">
    <property type="entry name" value="Glycos_transf_1"/>
    <property type="match status" value="1"/>
</dbReference>